<dbReference type="GO" id="GO:0008889">
    <property type="term" value="F:glycerophosphodiester phosphodiesterase activity"/>
    <property type="evidence" value="ECO:0007669"/>
    <property type="project" value="UniProtKB-EC"/>
</dbReference>
<dbReference type="PANTHER" id="PTHR22958:SF1">
    <property type="entry name" value="GLYCEROPHOSPHOCHOLINE PHOSPHODIESTERASE GPCPD1"/>
    <property type="match status" value="1"/>
</dbReference>
<dbReference type="AlphaFoldDB" id="A0A3M7KXF1"/>
<name>A0A3M7KXF1_AUXPR</name>
<keyword evidence="3" id="KW-0378">Hydrolase</keyword>
<dbReference type="PROSITE" id="PS51704">
    <property type="entry name" value="GP_PDE"/>
    <property type="match status" value="1"/>
</dbReference>
<dbReference type="SUPFAM" id="SSF51695">
    <property type="entry name" value="PLC-like phosphodiesterases"/>
    <property type="match status" value="1"/>
</dbReference>
<feature type="non-terminal residue" evidence="7">
    <location>
        <position position="1"/>
    </location>
</feature>
<protein>
    <recommendedName>
        <fullName evidence="1">glycerophosphodiester phosphodiesterase</fullName>
        <ecNumber evidence="1">3.1.4.46</ecNumber>
    </recommendedName>
</protein>
<dbReference type="PANTHER" id="PTHR22958">
    <property type="entry name" value="GLYCEROPHOSPHORYL DIESTER PHOSPHODIESTERASE"/>
    <property type="match status" value="1"/>
</dbReference>
<reference evidence="8" key="1">
    <citation type="journal article" date="2018" name="Algal Res.">
        <title>Characterization of plant carbon substrate utilization by Auxenochlorella protothecoides.</title>
        <authorList>
            <person name="Vogler B.W."/>
            <person name="Starkenburg S.R."/>
            <person name="Sudasinghe N."/>
            <person name="Schambach J.Y."/>
            <person name="Rollin J.A."/>
            <person name="Pattathil S."/>
            <person name="Barry A.N."/>
        </authorList>
    </citation>
    <scope>NUCLEOTIDE SEQUENCE [LARGE SCALE GENOMIC DNA]</scope>
    <source>
        <strain evidence="8">UTEX 25</strain>
    </source>
</reference>
<proteinExistence type="predicted"/>
<dbReference type="InterPro" id="IPR030395">
    <property type="entry name" value="GP_PDE_dom"/>
</dbReference>
<dbReference type="Gene3D" id="3.20.20.190">
    <property type="entry name" value="Phosphatidylinositol (PI) phosphodiesterase"/>
    <property type="match status" value="1"/>
</dbReference>
<dbReference type="Pfam" id="PF12576">
    <property type="entry name" value="DUF3754"/>
    <property type="match status" value="1"/>
</dbReference>
<dbReference type="EMBL" id="QOKY01000179">
    <property type="protein sequence ID" value="RMZ54415.1"/>
    <property type="molecule type" value="Genomic_DNA"/>
</dbReference>
<dbReference type="GO" id="GO:0046475">
    <property type="term" value="P:glycerophospholipid catabolic process"/>
    <property type="evidence" value="ECO:0007669"/>
    <property type="project" value="TreeGrafter"/>
</dbReference>
<feature type="compositionally biased region" description="Low complexity" evidence="5">
    <location>
        <begin position="550"/>
        <end position="565"/>
    </location>
</feature>
<comment type="catalytic activity">
    <reaction evidence="4">
        <text>a sn-glycero-3-phosphodiester + H2O = an alcohol + sn-glycerol 3-phosphate + H(+)</text>
        <dbReference type="Rhea" id="RHEA:12969"/>
        <dbReference type="ChEBI" id="CHEBI:15377"/>
        <dbReference type="ChEBI" id="CHEBI:15378"/>
        <dbReference type="ChEBI" id="CHEBI:30879"/>
        <dbReference type="ChEBI" id="CHEBI:57597"/>
        <dbReference type="ChEBI" id="CHEBI:83408"/>
        <dbReference type="EC" id="3.1.4.46"/>
    </reaction>
</comment>
<evidence type="ECO:0000256" key="4">
    <source>
        <dbReference type="ARBA" id="ARBA00047512"/>
    </source>
</evidence>
<evidence type="ECO:0000259" key="6">
    <source>
        <dbReference type="PROSITE" id="PS51704"/>
    </source>
</evidence>
<dbReference type="InterPro" id="IPR051578">
    <property type="entry name" value="GDPD"/>
</dbReference>
<sequence>GKPGTGFGRLLDYRSNVVALGGHRGLGANYWDSAASPTKPSALRFPVRENTIPSFLKSVAAGASFIEFDVQVTGDGVPVIWHDNYVITGTPEAPINRLIADLTYAEFCALVPTSADLPLQKAGQVAGLRAEDAAAAERARRRTRLLRALGGDEPAHRDDPTLAGWECDTEERLPSLAELFAAMPPHVAFDIEVKVAVPSHRAHTPSREVDRLLGPILAGVDAAQAAARSAGQPPRRVLYSSFDPDVCAELAHRRPDDAVMFLSGGGAYRHADPRRTSFAAAVAWAAAAELAGVIFHAGRLRAEPGAVRAALDAGLQVMTYGLDNVDAEYVQEQYRAGVHGVIVDDVSRRQQDNICVSNAFVCTAATSDPILRRLEDDFAYFSGMGQGSNVTLGSSDSADSAATHDCEARFLNNFLHLANRAHFRVLNVGELEAAFADDFLFTLPVTVNYDAMDPGLLSRYWESRPEAAAASRLPEPLSDRAIILHRGVDMVTVEDQFIQQKIDCLISFYILQPLWTALISVARVFGADKELQEKAPPGLGDSPYVQPDASDTGKQSSSGSESPVKSSEDLAESSQRAGPRHNWMLDRQTFRTVFPNGKAVLKQLFKPIALQEVCLRDIILLYRPAMAKDGEEPKDVPLWKRGGQVEGMDREMLKQTMVLKRFRSVPLADLEMMLPDKTVYIPPNQYVSVGITVISGLVALLTTFLQSESMGVIFSGNLLKALGGILLSRAGQVAMQLQAEKASMMYEKTLAAQQAVLSGLTDEVTRQRVRELFVAYCVLEQAKKALATEDLATAYAEYLSKTFDANVEMDGEHTLRTLRTWGLVKQATDGAWLAIPAERAEEALGRVWNDLYTYKP</sequence>
<dbReference type="Proteomes" id="UP000279271">
    <property type="component" value="Unassembled WGS sequence"/>
</dbReference>
<organism evidence="7 8">
    <name type="scientific">Auxenochlorella protothecoides</name>
    <name type="common">Green microalga</name>
    <name type="synonym">Chlorella protothecoides</name>
    <dbReference type="NCBI Taxonomy" id="3075"/>
    <lineage>
        <taxon>Eukaryota</taxon>
        <taxon>Viridiplantae</taxon>
        <taxon>Chlorophyta</taxon>
        <taxon>core chlorophytes</taxon>
        <taxon>Trebouxiophyceae</taxon>
        <taxon>Chlorellales</taxon>
        <taxon>Chlorellaceae</taxon>
        <taxon>Auxenochlorella</taxon>
    </lineage>
</organism>
<feature type="domain" description="GP-PDE" evidence="6">
    <location>
        <begin position="24"/>
        <end position="353"/>
    </location>
</feature>
<dbReference type="Pfam" id="PF03009">
    <property type="entry name" value="GDPD"/>
    <property type="match status" value="1"/>
</dbReference>
<feature type="region of interest" description="Disordered" evidence="5">
    <location>
        <begin position="533"/>
        <end position="578"/>
    </location>
</feature>
<accession>A0A3M7KXF1</accession>
<dbReference type="EC" id="3.1.4.46" evidence="1"/>
<evidence type="ECO:0000313" key="8">
    <source>
        <dbReference type="Proteomes" id="UP000279271"/>
    </source>
</evidence>
<dbReference type="InterPro" id="IPR022227">
    <property type="entry name" value="DUF3754"/>
</dbReference>
<dbReference type="GO" id="GO:0006071">
    <property type="term" value="P:glycerol metabolic process"/>
    <property type="evidence" value="ECO:0007669"/>
    <property type="project" value="UniProtKB-KW"/>
</dbReference>
<evidence type="ECO:0000313" key="7">
    <source>
        <dbReference type="EMBL" id="RMZ54415.1"/>
    </source>
</evidence>
<feature type="non-terminal residue" evidence="7">
    <location>
        <position position="856"/>
    </location>
</feature>
<evidence type="ECO:0000256" key="1">
    <source>
        <dbReference type="ARBA" id="ARBA00012247"/>
    </source>
</evidence>
<dbReference type="InterPro" id="IPR017946">
    <property type="entry name" value="PLC-like_Pdiesterase_TIM-brl"/>
</dbReference>
<evidence type="ECO:0000256" key="5">
    <source>
        <dbReference type="SAM" id="MobiDB-lite"/>
    </source>
</evidence>
<evidence type="ECO:0000256" key="3">
    <source>
        <dbReference type="ARBA" id="ARBA00022801"/>
    </source>
</evidence>
<gene>
    <name evidence="7" type="ORF">APUTEX25_001991</name>
</gene>
<keyword evidence="2" id="KW-0319">Glycerol metabolism</keyword>
<comment type="caution">
    <text evidence="7">The sequence shown here is derived from an EMBL/GenBank/DDBJ whole genome shotgun (WGS) entry which is preliminary data.</text>
</comment>
<evidence type="ECO:0000256" key="2">
    <source>
        <dbReference type="ARBA" id="ARBA00022798"/>
    </source>
</evidence>